<gene>
    <name evidence="1" type="ORF">S12H4_30403</name>
</gene>
<evidence type="ECO:0000313" key="1">
    <source>
        <dbReference type="EMBL" id="GAI89770.1"/>
    </source>
</evidence>
<protein>
    <submittedName>
        <fullName evidence="1">Uncharacterized protein</fullName>
    </submittedName>
</protein>
<organism evidence="1">
    <name type="scientific">marine sediment metagenome</name>
    <dbReference type="NCBI Taxonomy" id="412755"/>
    <lineage>
        <taxon>unclassified sequences</taxon>
        <taxon>metagenomes</taxon>
        <taxon>ecological metagenomes</taxon>
    </lineage>
</organism>
<comment type="caution">
    <text evidence="1">The sequence shown here is derived from an EMBL/GenBank/DDBJ whole genome shotgun (WGS) entry which is preliminary data.</text>
</comment>
<feature type="non-terminal residue" evidence="1">
    <location>
        <position position="1"/>
    </location>
</feature>
<accession>X1TQA8</accession>
<dbReference type="AlphaFoldDB" id="X1TQA8"/>
<reference evidence="1" key="1">
    <citation type="journal article" date="2014" name="Front. Microbiol.">
        <title>High frequency of phylogenetically diverse reductive dehalogenase-homologous genes in deep subseafloor sedimentary metagenomes.</title>
        <authorList>
            <person name="Kawai M."/>
            <person name="Futagami T."/>
            <person name="Toyoda A."/>
            <person name="Takaki Y."/>
            <person name="Nishi S."/>
            <person name="Hori S."/>
            <person name="Arai W."/>
            <person name="Tsubouchi T."/>
            <person name="Morono Y."/>
            <person name="Uchiyama I."/>
            <person name="Ito T."/>
            <person name="Fujiyama A."/>
            <person name="Inagaki F."/>
            <person name="Takami H."/>
        </authorList>
    </citation>
    <scope>NUCLEOTIDE SEQUENCE</scope>
    <source>
        <strain evidence="1">Expedition CK06-06</strain>
    </source>
</reference>
<name>X1TQA8_9ZZZZ</name>
<dbReference type="EMBL" id="BARW01017630">
    <property type="protein sequence ID" value="GAI89770.1"/>
    <property type="molecule type" value="Genomic_DNA"/>
</dbReference>
<sequence>KHLNSFNDAVDEYFSKLDSSNLITPQDQSINQKIKSQEKILRKDY</sequence>
<proteinExistence type="predicted"/>